<comment type="caution">
    <text evidence="4">The sequence shown here is derived from an EMBL/GenBank/DDBJ whole genome shotgun (WGS) entry which is preliminary data.</text>
</comment>
<feature type="transmembrane region" description="Helical" evidence="2">
    <location>
        <begin position="172"/>
        <end position="198"/>
    </location>
</feature>
<dbReference type="Proteomes" id="UP000668403">
    <property type="component" value="Unassembled WGS sequence"/>
</dbReference>
<dbReference type="EMBL" id="JAGFBF010000005">
    <property type="protein sequence ID" value="MBO2990686.1"/>
    <property type="molecule type" value="Genomic_DNA"/>
</dbReference>
<keyword evidence="2" id="KW-0812">Transmembrane</keyword>
<evidence type="ECO:0000256" key="3">
    <source>
        <dbReference type="SAM" id="SignalP"/>
    </source>
</evidence>
<keyword evidence="2" id="KW-0472">Membrane</keyword>
<keyword evidence="2" id="KW-1133">Transmembrane helix</keyword>
<evidence type="ECO:0000256" key="2">
    <source>
        <dbReference type="SAM" id="Phobius"/>
    </source>
</evidence>
<feature type="compositionally biased region" description="Basic and acidic residues" evidence="1">
    <location>
        <begin position="212"/>
        <end position="222"/>
    </location>
</feature>
<proteinExistence type="predicted"/>
<evidence type="ECO:0000313" key="4">
    <source>
        <dbReference type="EMBL" id="MBO2990686.1"/>
    </source>
</evidence>
<sequence>MKKPHATRRASVLALGTILTASALLSPATIAAADTELITATPQIQTVIMPAPGSSEPLRSTVTNTHDTPVIVKAQLLSDQDDPILSTDGPLSISFSVDGESQGETLPLADAVKAPVFVEEVAPGASTLIEATVTMDRSAGNEWAGRSTAAVLSYTAQADESTAQKKPSDQSLALTGAVGIGIAIIVALIVVAMGIAMLGRSRRPVTSAGPVSHDETSEEESR</sequence>
<keyword evidence="5" id="KW-1185">Reference proteome</keyword>
<evidence type="ECO:0000256" key="1">
    <source>
        <dbReference type="SAM" id="MobiDB-lite"/>
    </source>
</evidence>
<feature type="signal peptide" evidence="3">
    <location>
        <begin position="1"/>
        <end position="32"/>
    </location>
</feature>
<accession>A0A939TKV8</accession>
<dbReference type="RefSeq" id="WP_208239877.1">
    <property type="nucleotide sequence ID" value="NZ_BAAAQU010000002.1"/>
</dbReference>
<feature type="region of interest" description="Disordered" evidence="1">
    <location>
        <begin position="203"/>
        <end position="222"/>
    </location>
</feature>
<protein>
    <recommendedName>
        <fullName evidence="6">CopC domain-containing protein</fullName>
    </recommendedName>
</protein>
<evidence type="ECO:0008006" key="6">
    <source>
        <dbReference type="Google" id="ProtNLM"/>
    </source>
</evidence>
<gene>
    <name evidence="4" type="ORF">J4H85_11840</name>
</gene>
<reference evidence="4" key="1">
    <citation type="submission" date="2021-03" db="EMBL/GenBank/DDBJ databases">
        <title>Leucobacter chromiisoli sp. nov., isolated from chromium-containing soil of chemical plant.</title>
        <authorList>
            <person name="Xu Z."/>
        </authorList>
    </citation>
    <scope>NUCLEOTIDE SEQUENCE</scope>
    <source>
        <strain evidence="4">K 70/01</strain>
    </source>
</reference>
<feature type="chain" id="PRO_5038540786" description="CopC domain-containing protein" evidence="3">
    <location>
        <begin position="33"/>
        <end position="222"/>
    </location>
</feature>
<name>A0A939TKV8_9MICO</name>
<evidence type="ECO:0000313" key="5">
    <source>
        <dbReference type="Proteomes" id="UP000668403"/>
    </source>
</evidence>
<keyword evidence="3" id="KW-0732">Signal</keyword>
<organism evidence="4 5">
    <name type="scientific">Leucobacter tardus</name>
    <dbReference type="NCBI Taxonomy" id="501483"/>
    <lineage>
        <taxon>Bacteria</taxon>
        <taxon>Bacillati</taxon>
        <taxon>Actinomycetota</taxon>
        <taxon>Actinomycetes</taxon>
        <taxon>Micrococcales</taxon>
        <taxon>Microbacteriaceae</taxon>
        <taxon>Leucobacter</taxon>
    </lineage>
</organism>
<dbReference type="AlphaFoldDB" id="A0A939TKV8"/>